<evidence type="ECO:0000256" key="2">
    <source>
        <dbReference type="ARBA" id="ARBA00022763"/>
    </source>
</evidence>
<keyword evidence="4" id="KW-0234">DNA repair</keyword>
<evidence type="ECO:0000256" key="4">
    <source>
        <dbReference type="ARBA" id="ARBA00023204"/>
    </source>
</evidence>
<evidence type="ECO:0000313" key="9">
    <source>
        <dbReference type="Proteomes" id="UP000694562"/>
    </source>
</evidence>
<dbReference type="AlphaFoldDB" id="A0A8C4V2G8"/>
<evidence type="ECO:0000256" key="5">
    <source>
        <dbReference type="ARBA" id="ARBA00023242"/>
    </source>
</evidence>
<reference evidence="8" key="1">
    <citation type="submission" date="2025-08" db="UniProtKB">
        <authorList>
            <consortium name="Ensembl"/>
        </authorList>
    </citation>
    <scope>IDENTIFICATION</scope>
</reference>
<name>A0A8C4V2G8_FALTI</name>
<comment type="subcellular location">
    <subcellularLocation>
        <location evidence="1">Nucleus</location>
    </subcellularLocation>
</comment>
<feature type="compositionally biased region" description="Basic and acidic residues" evidence="6">
    <location>
        <begin position="8"/>
        <end position="17"/>
    </location>
</feature>
<sequence>KGGVGGPKRVDLEEQKLRGAGGPVSLPDGRVVLLGRGPLTGLTDRKCSRGQGAAPRDPQTPWAQTAPSPPSGRPLTPP</sequence>
<evidence type="ECO:0000256" key="3">
    <source>
        <dbReference type="ARBA" id="ARBA00022801"/>
    </source>
</evidence>
<evidence type="ECO:0000259" key="7">
    <source>
        <dbReference type="Pfam" id="PF17913"/>
    </source>
</evidence>
<protein>
    <recommendedName>
        <fullName evidence="7">PNK FHA domain-containing protein</fullName>
    </recommendedName>
</protein>
<keyword evidence="9" id="KW-1185">Reference proteome</keyword>
<evidence type="ECO:0000256" key="6">
    <source>
        <dbReference type="SAM" id="MobiDB-lite"/>
    </source>
</evidence>
<keyword evidence="5" id="KW-0539">Nucleus</keyword>
<dbReference type="Pfam" id="PF17913">
    <property type="entry name" value="FHA_2"/>
    <property type="match status" value="1"/>
</dbReference>
<reference evidence="8" key="2">
    <citation type="submission" date="2025-09" db="UniProtKB">
        <authorList>
            <consortium name="Ensembl"/>
        </authorList>
    </citation>
    <scope>IDENTIFICATION</scope>
</reference>
<dbReference type="Gene3D" id="2.60.200.20">
    <property type="match status" value="1"/>
</dbReference>
<dbReference type="GO" id="GO:0016787">
    <property type="term" value="F:hydrolase activity"/>
    <property type="evidence" value="ECO:0007669"/>
    <property type="project" value="UniProtKB-KW"/>
</dbReference>
<dbReference type="InterPro" id="IPR041388">
    <property type="entry name" value="FHA_2"/>
</dbReference>
<keyword evidence="3" id="KW-0378">Hydrolase</keyword>
<dbReference type="Proteomes" id="UP000694562">
    <property type="component" value="Unplaced"/>
</dbReference>
<evidence type="ECO:0000256" key="1">
    <source>
        <dbReference type="ARBA" id="ARBA00004123"/>
    </source>
</evidence>
<feature type="compositionally biased region" description="Pro residues" evidence="6">
    <location>
        <begin position="67"/>
        <end position="78"/>
    </location>
</feature>
<dbReference type="InterPro" id="IPR008984">
    <property type="entry name" value="SMAD_FHA_dom_sf"/>
</dbReference>
<dbReference type="GO" id="GO:0005634">
    <property type="term" value="C:nucleus"/>
    <property type="evidence" value="ECO:0007669"/>
    <property type="project" value="UniProtKB-SubCell"/>
</dbReference>
<dbReference type="OrthoDB" id="9216051at2759"/>
<keyword evidence="2" id="KW-0227">DNA damage</keyword>
<dbReference type="Ensembl" id="ENSFTIT00000020565.1">
    <property type="protein sequence ID" value="ENSFTIP00000019745.1"/>
    <property type="gene ID" value="ENSFTIG00000012912.1"/>
</dbReference>
<evidence type="ECO:0000313" key="8">
    <source>
        <dbReference type="Ensembl" id="ENSFTIP00000019745.1"/>
    </source>
</evidence>
<accession>A0A8C4V2G8</accession>
<dbReference type="GO" id="GO:0006281">
    <property type="term" value="P:DNA repair"/>
    <property type="evidence" value="ECO:0007669"/>
    <property type="project" value="UniProtKB-KW"/>
</dbReference>
<dbReference type="SUPFAM" id="SSF49879">
    <property type="entry name" value="SMAD/FHA domain"/>
    <property type="match status" value="1"/>
</dbReference>
<feature type="domain" description="PNK FHA" evidence="7">
    <location>
        <begin position="22"/>
        <end position="51"/>
    </location>
</feature>
<feature type="region of interest" description="Disordered" evidence="6">
    <location>
        <begin position="1"/>
        <end position="78"/>
    </location>
</feature>
<organism evidence="8 9">
    <name type="scientific">Falco tinnunculus</name>
    <name type="common">Common kestrel</name>
    <dbReference type="NCBI Taxonomy" id="100819"/>
    <lineage>
        <taxon>Eukaryota</taxon>
        <taxon>Metazoa</taxon>
        <taxon>Chordata</taxon>
        <taxon>Craniata</taxon>
        <taxon>Vertebrata</taxon>
        <taxon>Euteleostomi</taxon>
        <taxon>Archelosauria</taxon>
        <taxon>Archosauria</taxon>
        <taxon>Dinosauria</taxon>
        <taxon>Saurischia</taxon>
        <taxon>Theropoda</taxon>
        <taxon>Coelurosauria</taxon>
        <taxon>Aves</taxon>
        <taxon>Neognathae</taxon>
        <taxon>Neoaves</taxon>
        <taxon>Telluraves</taxon>
        <taxon>Australaves</taxon>
        <taxon>Falconiformes</taxon>
        <taxon>Falconidae</taxon>
        <taxon>Falco</taxon>
    </lineage>
</organism>
<proteinExistence type="predicted"/>